<name>A0A5B7IR40_PORTR</name>
<dbReference type="EMBL" id="VSRR010064352">
    <property type="protein sequence ID" value="MPC84076.1"/>
    <property type="molecule type" value="Genomic_DNA"/>
</dbReference>
<evidence type="ECO:0000313" key="1">
    <source>
        <dbReference type="EMBL" id="MPC84076.1"/>
    </source>
</evidence>
<protein>
    <submittedName>
        <fullName evidence="1">Uncharacterized protein</fullName>
    </submittedName>
</protein>
<organism evidence="1 2">
    <name type="scientific">Portunus trituberculatus</name>
    <name type="common">Swimming crab</name>
    <name type="synonym">Neptunus trituberculatus</name>
    <dbReference type="NCBI Taxonomy" id="210409"/>
    <lineage>
        <taxon>Eukaryota</taxon>
        <taxon>Metazoa</taxon>
        <taxon>Ecdysozoa</taxon>
        <taxon>Arthropoda</taxon>
        <taxon>Crustacea</taxon>
        <taxon>Multicrustacea</taxon>
        <taxon>Malacostraca</taxon>
        <taxon>Eumalacostraca</taxon>
        <taxon>Eucarida</taxon>
        <taxon>Decapoda</taxon>
        <taxon>Pleocyemata</taxon>
        <taxon>Brachyura</taxon>
        <taxon>Eubrachyura</taxon>
        <taxon>Portunoidea</taxon>
        <taxon>Portunidae</taxon>
        <taxon>Portuninae</taxon>
        <taxon>Portunus</taxon>
    </lineage>
</organism>
<proteinExistence type="predicted"/>
<keyword evidence="2" id="KW-1185">Reference proteome</keyword>
<comment type="caution">
    <text evidence="1">The sequence shown here is derived from an EMBL/GenBank/DDBJ whole genome shotgun (WGS) entry which is preliminary data.</text>
</comment>
<dbReference type="Proteomes" id="UP000324222">
    <property type="component" value="Unassembled WGS sequence"/>
</dbReference>
<accession>A0A5B7IR40</accession>
<sequence>MLQHLYVSPTPLHATPFPAEYTLLHTHTRTFPFLRLFHVPPPTFVIRSFLMQHHHSVPDDLTIVLTRGEESESVSGASGPVF</sequence>
<gene>
    <name evidence="1" type="ORF">E2C01_078802</name>
</gene>
<dbReference type="AlphaFoldDB" id="A0A5B7IR40"/>
<reference evidence="1 2" key="1">
    <citation type="submission" date="2019-05" db="EMBL/GenBank/DDBJ databases">
        <title>Another draft genome of Portunus trituberculatus and its Hox gene families provides insights of decapod evolution.</title>
        <authorList>
            <person name="Jeong J.-H."/>
            <person name="Song I."/>
            <person name="Kim S."/>
            <person name="Choi T."/>
            <person name="Kim D."/>
            <person name="Ryu S."/>
            <person name="Kim W."/>
        </authorList>
    </citation>
    <scope>NUCLEOTIDE SEQUENCE [LARGE SCALE GENOMIC DNA]</scope>
    <source>
        <tissue evidence="1">Muscle</tissue>
    </source>
</reference>
<evidence type="ECO:0000313" key="2">
    <source>
        <dbReference type="Proteomes" id="UP000324222"/>
    </source>
</evidence>